<dbReference type="InterPro" id="IPR058604">
    <property type="entry name" value="DUF8167_3rd"/>
</dbReference>
<comment type="caution">
    <text evidence="6">The sequence shown here is derived from an EMBL/GenBank/DDBJ whole genome shotgun (WGS) entry which is preliminary data.</text>
</comment>
<dbReference type="OrthoDB" id="157524at2157"/>
<name>M0CM08_9EURY</name>
<feature type="transmembrane region" description="Helical" evidence="2">
    <location>
        <begin position="76"/>
        <end position="98"/>
    </location>
</feature>
<feature type="domain" description="DUF8167" evidence="3">
    <location>
        <begin position="7"/>
        <end position="103"/>
    </location>
</feature>
<feature type="transmembrane region" description="Helical" evidence="2">
    <location>
        <begin position="45"/>
        <end position="64"/>
    </location>
</feature>
<evidence type="ECO:0000313" key="6">
    <source>
        <dbReference type="EMBL" id="ELZ23407.1"/>
    </source>
</evidence>
<dbReference type="Pfam" id="PF26501">
    <property type="entry name" value="DUF8167"/>
    <property type="match status" value="1"/>
</dbReference>
<gene>
    <name evidence="6" type="ORF">C477_02639</name>
</gene>
<organism evidence="6 7">
    <name type="scientific">Haloterrigena salina JCM 13891</name>
    <dbReference type="NCBI Taxonomy" id="1227488"/>
    <lineage>
        <taxon>Archaea</taxon>
        <taxon>Methanobacteriati</taxon>
        <taxon>Methanobacteriota</taxon>
        <taxon>Stenosarchaea group</taxon>
        <taxon>Halobacteria</taxon>
        <taxon>Halobacteriales</taxon>
        <taxon>Natrialbaceae</taxon>
        <taxon>Haloterrigena</taxon>
    </lineage>
</organism>
<feature type="domain" description="DUF8167" evidence="5">
    <location>
        <begin position="217"/>
        <end position="324"/>
    </location>
</feature>
<accession>M0CM08</accession>
<evidence type="ECO:0000259" key="5">
    <source>
        <dbReference type="Pfam" id="PF26503"/>
    </source>
</evidence>
<evidence type="ECO:0000256" key="1">
    <source>
        <dbReference type="SAM" id="MobiDB-lite"/>
    </source>
</evidence>
<dbReference type="Pfam" id="PF26502">
    <property type="entry name" value="DUF8167_2nd"/>
    <property type="match status" value="1"/>
</dbReference>
<dbReference type="InterPro" id="IPR058480">
    <property type="entry name" value="DUF8167_N"/>
</dbReference>
<feature type="compositionally biased region" description="Basic and acidic residues" evidence="1">
    <location>
        <begin position="371"/>
        <end position="382"/>
    </location>
</feature>
<dbReference type="STRING" id="1227488.C477_02639"/>
<protein>
    <recommendedName>
        <fullName evidence="8">RCK C-terminal domain-containing protein</fullName>
    </recommendedName>
</protein>
<feature type="compositionally biased region" description="Low complexity" evidence="1">
    <location>
        <begin position="267"/>
        <end position="276"/>
    </location>
</feature>
<feature type="domain" description="DUF8167" evidence="4">
    <location>
        <begin position="129"/>
        <end position="203"/>
    </location>
</feature>
<sequence length="435" mass="45121">MDTVAYESVIGISYGLLIAVVTASLVAAVALGLGYVRRRRLPRAASVLVAIALAGGIGYAIGVFDVDPLSAQAVRIATALFAVGVTAAYADSLGWRLATELPRKTSLPVERGRTLSGDAIDAVDAMGQVTIRASGDVRAFDGYPPLDPDLRAALEDGAWRLPADLPLAALETRLEDRLETTYDLEAASVAVDGRGRATIAAAPPANGVAKRVPDGRRAVSVRTLLPTGLAPGDDVLAMTEATTVAGTVLGTSVRDDVVTDGGRAVPDATATSAADGDGTGGATRPSATVARGGEGRVTVVVPTTDAEALLEAERARIVVVPGETTREFDAVSLLERDGTAIRKVRLTEPILAVIDDDTVDLEVFAVRRAERDASGDSDDAPRPDAATNEGPWRFDPDPAAISVGAEAILLGTDEEALEKRTDSDDLGRRAIEVND</sequence>
<dbReference type="InterPro" id="IPR058603">
    <property type="entry name" value="DUF8167_2nd"/>
</dbReference>
<evidence type="ECO:0008006" key="8">
    <source>
        <dbReference type="Google" id="ProtNLM"/>
    </source>
</evidence>
<dbReference type="RefSeq" id="WP_008892869.1">
    <property type="nucleotide sequence ID" value="NZ_AOIS01000011.1"/>
</dbReference>
<evidence type="ECO:0000259" key="4">
    <source>
        <dbReference type="Pfam" id="PF26502"/>
    </source>
</evidence>
<keyword evidence="2" id="KW-1133">Transmembrane helix</keyword>
<evidence type="ECO:0000256" key="2">
    <source>
        <dbReference type="SAM" id="Phobius"/>
    </source>
</evidence>
<feature type="region of interest" description="Disordered" evidence="1">
    <location>
        <begin position="414"/>
        <end position="435"/>
    </location>
</feature>
<feature type="compositionally biased region" description="Basic and acidic residues" evidence="1">
    <location>
        <begin position="417"/>
        <end position="435"/>
    </location>
</feature>
<reference evidence="6 7" key="1">
    <citation type="journal article" date="2014" name="PLoS Genet.">
        <title>Phylogenetically driven sequencing of extremely halophilic archaea reveals strategies for static and dynamic osmo-response.</title>
        <authorList>
            <person name="Becker E.A."/>
            <person name="Seitzer P.M."/>
            <person name="Tritt A."/>
            <person name="Larsen D."/>
            <person name="Krusor M."/>
            <person name="Yao A.I."/>
            <person name="Wu D."/>
            <person name="Madern D."/>
            <person name="Eisen J.A."/>
            <person name="Darling A.E."/>
            <person name="Facciotti M.T."/>
        </authorList>
    </citation>
    <scope>NUCLEOTIDE SEQUENCE [LARGE SCALE GENOMIC DNA]</scope>
    <source>
        <strain evidence="6 7">JCM 13891</strain>
    </source>
</reference>
<dbReference type="eggNOG" id="arCOG07570">
    <property type="taxonomic scope" value="Archaea"/>
</dbReference>
<evidence type="ECO:0000313" key="7">
    <source>
        <dbReference type="Proteomes" id="UP000011657"/>
    </source>
</evidence>
<feature type="region of interest" description="Disordered" evidence="1">
    <location>
        <begin position="260"/>
        <end position="289"/>
    </location>
</feature>
<evidence type="ECO:0000259" key="3">
    <source>
        <dbReference type="Pfam" id="PF26501"/>
    </source>
</evidence>
<dbReference type="Proteomes" id="UP000011657">
    <property type="component" value="Unassembled WGS sequence"/>
</dbReference>
<feature type="region of interest" description="Disordered" evidence="1">
    <location>
        <begin position="371"/>
        <end position="397"/>
    </location>
</feature>
<keyword evidence="2" id="KW-0472">Membrane</keyword>
<feature type="transmembrane region" description="Helical" evidence="2">
    <location>
        <begin position="12"/>
        <end position="33"/>
    </location>
</feature>
<keyword evidence="7" id="KW-1185">Reference proteome</keyword>
<dbReference type="AlphaFoldDB" id="M0CM08"/>
<keyword evidence="2" id="KW-0812">Transmembrane</keyword>
<dbReference type="PATRIC" id="fig|1227488.3.peg.524"/>
<dbReference type="EMBL" id="AOIS01000011">
    <property type="protein sequence ID" value="ELZ23407.1"/>
    <property type="molecule type" value="Genomic_DNA"/>
</dbReference>
<proteinExistence type="predicted"/>
<dbReference type="Pfam" id="PF26503">
    <property type="entry name" value="DUF8167_3rd"/>
    <property type="match status" value="1"/>
</dbReference>